<evidence type="ECO:0000256" key="1">
    <source>
        <dbReference type="SAM" id="Phobius"/>
    </source>
</evidence>
<keyword evidence="1" id="KW-1133">Transmembrane helix</keyword>
<dbReference type="Pfam" id="PF10145">
    <property type="entry name" value="PhageMin_Tail"/>
    <property type="match status" value="1"/>
</dbReference>
<keyword evidence="4" id="KW-1185">Reference proteome</keyword>
<evidence type="ECO:0000259" key="2">
    <source>
        <dbReference type="Pfam" id="PF10145"/>
    </source>
</evidence>
<name>A0A9X2ERC2_9GAMM</name>
<gene>
    <name evidence="3" type="ORF">MO867_18865</name>
</gene>
<proteinExistence type="predicted"/>
<evidence type="ECO:0000313" key="3">
    <source>
        <dbReference type="EMBL" id="MCO1336399.1"/>
    </source>
</evidence>
<evidence type="ECO:0000313" key="4">
    <source>
        <dbReference type="Proteomes" id="UP001139028"/>
    </source>
</evidence>
<feature type="domain" description="Phage tail tape measure protein" evidence="2">
    <location>
        <begin position="90"/>
        <end position="287"/>
    </location>
</feature>
<feature type="transmembrane region" description="Helical" evidence="1">
    <location>
        <begin position="381"/>
        <end position="402"/>
    </location>
</feature>
<keyword evidence="1" id="KW-0812">Transmembrane</keyword>
<dbReference type="RefSeq" id="WP_252472030.1">
    <property type="nucleotide sequence ID" value="NZ_JALBWM010000131.1"/>
</dbReference>
<dbReference type="EMBL" id="JALBWM010000131">
    <property type="protein sequence ID" value="MCO1336399.1"/>
    <property type="molecule type" value="Genomic_DNA"/>
</dbReference>
<dbReference type="InterPro" id="IPR010090">
    <property type="entry name" value="Phage_tape_meas"/>
</dbReference>
<feature type="transmembrane region" description="Helical" evidence="1">
    <location>
        <begin position="414"/>
        <end position="435"/>
    </location>
</feature>
<dbReference type="Proteomes" id="UP001139028">
    <property type="component" value="Unassembled WGS sequence"/>
</dbReference>
<sequence length="638" mass="67469">MSTKLEKLMFRIGLIDKASGPIGKIDSQVKQLKATATKGGAMLAGAAVGGWALHRSLSGLLDPAIEINRALGEVKSLDVHGEALEKLQRTALTSSIQYGTSAADFIRASYDIQSAISGLKGDELARFTKASAVLAQGTKSDAATITDYMGTMYGIFQKDAKRLGNAKWVEIVAGQTATAVQMFKTTGAEMAAAYSTLGAEGQSHGIQMAEQMAIMGQLQSTMSGSEAGTKYKSFLQGVGKAQGELGLQFTDSRGRMLPVLDILGKLKGRLTGLGSVEQGQLLMKAFGRKEAVSLIKQLMLDTEGLGNNIQALGNVKGMEKARRMAMEISDPFNRWRESSKAVRAVIGNSLLPVITPLIDKLTAANATMVDWSYKFPHLTKAIGITVLVIAGLISVVLLFAAVGGVVQLTMAGLIGLQTLWTGVTAVGAGALGLLTKGLKAARIATLLFSLSLYANPLVWIAVAVIGLIAGLALLVIHWDTVKAAALGFIGGFIERWSAIREAINSNPIARILAAPFLTAINLIGILFDLIKKIPALFTRLKNWLGDLGIFDALGSAADWVIEKLNLIPGINIEATVEKERTSIPKASTPQYQPSAVPAGGISQQIQNNQRGGTHIEKVEVINPASGYGFVDELEMAAG</sequence>
<dbReference type="AlphaFoldDB" id="A0A9X2ERC2"/>
<comment type="caution">
    <text evidence="3">The sequence shown here is derived from an EMBL/GenBank/DDBJ whole genome shotgun (WGS) entry which is preliminary data.</text>
</comment>
<feature type="transmembrane region" description="Helical" evidence="1">
    <location>
        <begin position="456"/>
        <end position="478"/>
    </location>
</feature>
<organism evidence="3 4">
    <name type="scientific">Microbulbifer okhotskensis</name>
    <dbReference type="NCBI Taxonomy" id="2926617"/>
    <lineage>
        <taxon>Bacteria</taxon>
        <taxon>Pseudomonadati</taxon>
        <taxon>Pseudomonadota</taxon>
        <taxon>Gammaproteobacteria</taxon>
        <taxon>Cellvibrionales</taxon>
        <taxon>Microbulbiferaceae</taxon>
        <taxon>Microbulbifer</taxon>
    </lineage>
</organism>
<feature type="transmembrane region" description="Helical" evidence="1">
    <location>
        <begin position="508"/>
        <end position="530"/>
    </location>
</feature>
<reference evidence="3" key="1">
    <citation type="journal article" date="2022" name="Arch. Microbiol.">
        <title>Microbulbifer okhotskensis sp. nov., isolated from a deep bottom sediment of the Okhotsk Sea.</title>
        <authorList>
            <person name="Romanenko L."/>
            <person name="Kurilenko V."/>
            <person name="Otstavnykh N."/>
            <person name="Velansky P."/>
            <person name="Isaeva M."/>
            <person name="Mikhailov V."/>
        </authorList>
    </citation>
    <scope>NUCLEOTIDE SEQUENCE</scope>
    <source>
        <strain evidence="3">OS29</strain>
    </source>
</reference>
<keyword evidence="1" id="KW-0472">Membrane</keyword>
<accession>A0A9X2ERC2</accession>
<protein>
    <submittedName>
        <fullName evidence="3">Phage tail tape measure protein</fullName>
    </submittedName>
</protein>